<dbReference type="InterPro" id="IPR018383">
    <property type="entry name" value="UPF0324_pro"/>
</dbReference>
<dbReference type="OrthoDB" id="9766798at2"/>
<dbReference type="Pfam" id="PF03601">
    <property type="entry name" value="Cons_hypoth698"/>
    <property type="match status" value="2"/>
</dbReference>
<evidence type="ECO:0000256" key="2">
    <source>
        <dbReference type="ARBA" id="ARBA00007977"/>
    </source>
</evidence>
<sequence>MTVTPRASGARPVGRVSFGRPRTRLTRAPSHLVKAACRATVEGLRWAGVRAPGLLIAGGATTAALVGHRAFPAVSPLVVAIVLGVLVANLRPPGPRYAPGLTVASRSLLRIGVALLGLQLAFGDILDLGPVMVLVIVATVASSIAVTLWAGARLGINPAQRLLIACGTSICGAAAVAAADGVLGGDRPAPSPDGAPATPQAPAATSPSSDAAATAIAAVVLFGTLLLGLLPLAVHVLGIPDQAGGIWAGLAIHEVAQAVAAGGLIGSGALAVAVVVKLGRVLMLAPVLAVISVRRRRGAPAASRPPLVPLFVIGFLGCVALASTGAVPAPVAGVAGQLQVALLSAGMFALGTGVRLRTVRAVGPRPFVLAGIGTAWIGAIGLAAALLVGP</sequence>
<keyword evidence="6 8" id="KW-0472">Membrane</keyword>
<evidence type="ECO:0000256" key="7">
    <source>
        <dbReference type="SAM" id="MobiDB-lite"/>
    </source>
</evidence>
<evidence type="ECO:0000313" key="10">
    <source>
        <dbReference type="Proteomes" id="UP000239814"/>
    </source>
</evidence>
<dbReference type="AlphaFoldDB" id="A0A2S0KJY5"/>
<feature type="transmembrane region" description="Helical" evidence="8">
    <location>
        <begin position="368"/>
        <end position="388"/>
    </location>
</feature>
<organism evidence="9 10">
    <name type="scientific">Gordonia iterans</name>
    <dbReference type="NCBI Taxonomy" id="1004901"/>
    <lineage>
        <taxon>Bacteria</taxon>
        <taxon>Bacillati</taxon>
        <taxon>Actinomycetota</taxon>
        <taxon>Actinomycetes</taxon>
        <taxon>Mycobacteriales</taxon>
        <taxon>Gordoniaceae</taxon>
        <taxon>Gordonia</taxon>
    </lineage>
</organism>
<dbReference type="EMBL" id="CP027433">
    <property type="protein sequence ID" value="AVM01951.1"/>
    <property type="molecule type" value="Genomic_DNA"/>
</dbReference>
<evidence type="ECO:0000313" key="9">
    <source>
        <dbReference type="EMBL" id="AVM01951.1"/>
    </source>
</evidence>
<dbReference type="GO" id="GO:0005886">
    <property type="term" value="C:plasma membrane"/>
    <property type="evidence" value="ECO:0007669"/>
    <property type="project" value="UniProtKB-SubCell"/>
</dbReference>
<keyword evidence="3" id="KW-1003">Cell membrane</keyword>
<keyword evidence="4 8" id="KW-0812">Transmembrane</keyword>
<evidence type="ECO:0000256" key="6">
    <source>
        <dbReference type="ARBA" id="ARBA00023136"/>
    </source>
</evidence>
<feature type="transmembrane region" description="Helical" evidence="8">
    <location>
        <begin position="211"/>
        <end position="234"/>
    </location>
</feature>
<keyword evidence="10" id="KW-1185">Reference proteome</keyword>
<gene>
    <name evidence="9" type="ORF">C6V83_02365</name>
</gene>
<feature type="transmembrane region" description="Helical" evidence="8">
    <location>
        <begin position="271"/>
        <end position="293"/>
    </location>
</feature>
<feature type="region of interest" description="Disordered" evidence="7">
    <location>
        <begin position="187"/>
        <end position="206"/>
    </location>
</feature>
<comment type="similarity">
    <text evidence="2">Belongs to the UPF0324 family.</text>
</comment>
<feature type="transmembrane region" description="Helical" evidence="8">
    <location>
        <begin position="70"/>
        <end position="91"/>
    </location>
</feature>
<evidence type="ECO:0000256" key="5">
    <source>
        <dbReference type="ARBA" id="ARBA00022989"/>
    </source>
</evidence>
<feature type="compositionally biased region" description="Low complexity" evidence="7">
    <location>
        <begin position="195"/>
        <end position="206"/>
    </location>
</feature>
<feature type="transmembrane region" description="Helical" evidence="8">
    <location>
        <begin position="128"/>
        <end position="150"/>
    </location>
</feature>
<evidence type="ECO:0000256" key="1">
    <source>
        <dbReference type="ARBA" id="ARBA00004651"/>
    </source>
</evidence>
<protein>
    <submittedName>
        <fullName evidence="9">Putative sulfate exporter family transporter</fullName>
    </submittedName>
</protein>
<evidence type="ECO:0000256" key="8">
    <source>
        <dbReference type="SAM" id="Phobius"/>
    </source>
</evidence>
<name>A0A2S0KJY5_9ACTN</name>
<reference evidence="9 10" key="1">
    <citation type="submission" date="2018-03" db="EMBL/GenBank/DDBJ databases">
        <title>Characteristics and genome of n-alkane degrading marine bacteria Gordonia iterans isolated from crude oil contaminated in Tae-an, South Korea.</title>
        <authorList>
            <person name="Lee S.-S."/>
            <person name="Kim H."/>
        </authorList>
    </citation>
    <scope>NUCLEOTIDE SEQUENCE [LARGE SCALE GENOMIC DNA]</scope>
    <source>
        <strain evidence="9 10">Co17</strain>
    </source>
</reference>
<dbReference type="Proteomes" id="UP000239814">
    <property type="component" value="Chromosome"/>
</dbReference>
<dbReference type="PANTHER" id="PTHR30106">
    <property type="entry name" value="INNER MEMBRANE PROTEIN YEIH-RELATED"/>
    <property type="match status" value="1"/>
</dbReference>
<keyword evidence="5 8" id="KW-1133">Transmembrane helix</keyword>
<evidence type="ECO:0000256" key="3">
    <source>
        <dbReference type="ARBA" id="ARBA00022475"/>
    </source>
</evidence>
<feature type="transmembrane region" description="Helical" evidence="8">
    <location>
        <begin position="338"/>
        <end position="356"/>
    </location>
</feature>
<feature type="transmembrane region" description="Helical" evidence="8">
    <location>
        <begin position="246"/>
        <end position="265"/>
    </location>
</feature>
<proteinExistence type="inferred from homology"/>
<accession>A0A2S0KJY5</accession>
<dbReference type="KEGG" id="git:C6V83_02365"/>
<dbReference type="PANTHER" id="PTHR30106:SF2">
    <property type="entry name" value="UPF0324 INNER MEMBRANE PROTEIN YEIH"/>
    <property type="match status" value="1"/>
</dbReference>
<feature type="transmembrane region" description="Helical" evidence="8">
    <location>
        <begin position="162"/>
        <end position="183"/>
    </location>
</feature>
<comment type="subcellular location">
    <subcellularLocation>
        <location evidence="1">Cell membrane</location>
        <topology evidence="1">Multi-pass membrane protein</topology>
    </subcellularLocation>
</comment>
<evidence type="ECO:0000256" key="4">
    <source>
        <dbReference type="ARBA" id="ARBA00022692"/>
    </source>
</evidence>
<feature type="transmembrane region" description="Helical" evidence="8">
    <location>
        <begin position="305"/>
        <end position="326"/>
    </location>
</feature>